<gene>
    <name evidence="2" type="ORF">UPYG_G00211350</name>
</gene>
<accession>A0ABD0WPM0</accession>
<evidence type="ECO:0000256" key="1">
    <source>
        <dbReference type="SAM" id="MobiDB-lite"/>
    </source>
</evidence>
<dbReference type="Proteomes" id="UP001557470">
    <property type="component" value="Unassembled WGS sequence"/>
</dbReference>
<organism evidence="2 3">
    <name type="scientific">Umbra pygmaea</name>
    <name type="common">Eastern mudminnow</name>
    <dbReference type="NCBI Taxonomy" id="75934"/>
    <lineage>
        <taxon>Eukaryota</taxon>
        <taxon>Metazoa</taxon>
        <taxon>Chordata</taxon>
        <taxon>Craniata</taxon>
        <taxon>Vertebrata</taxon>
        <taxon>Euteleostomi</taxon>
        <taxon>Actinopterygii</taxon>
        <taxon>Neopterygii</taxon>
        <taxon>Teleostei</taxon>
        <taxon>Protacanthopterygii</taxon>
        <taxon>Esociformes</taxon>
        <taxon>Umbridae</taxon>
        <taxon>Umbra</taxon>
    </lineage>
</organism>
<protein>
    <submittedName>
        <fullName evidence="2">Uncharacterized protein</fullName>
    </submittedName>
</protein>
<evidence type="ECO:0000313" key="2">
    <source>
        <dbReference type="EMBL" id="KAL0973803.1"/>
    </source>
</evidence>
<proteinExistence type="predicted"/>
<sequence>MNNKTVGWHQSNILACVKLSRLPRRSASKLATRNSRRSCRSASTSAEGPAKKISTANDVIPDFTNTKHYKHEP</sequence>
<keyword evidence="3" id="KW-1185">Reference proteome</keyword>
<name>A0ABD0WPM0_UMBPY</name>
<evidence type="ECO:0000313" key="3">
    <source>
        <dbReference type="Proteomes" id="UP001557470"/>
    </source>
</evidence>
<dbReference type="EMBL" id="JAGEUA010000006">
    <property type="protein sequence ID" value="KAL0973803.1"/>
    <property type="molecule type" value="Genomic_DNA"/>
</dbReference>
<comment type="caution">
    <text evidence="2">The sequence shown here is derived from an EMBL/GenBank/DDBJ whole genome shotgun (WGS) entry which is preliminary data.</text>
</comment>
<reference evidence="2 3" key="1">
    <citation type="submission" date="2024-06" db="EMBL/GenBank/DDBJ databases">
        <authorList>
            <person name="Pan Q."/>
            <person name="Wen M."/>
            <person name="Jouanno E."/>
            <person name="Zahm M."/>
            <person name="Klopp C."/>
            <person name="Cabau C."/>
            <person name="Louis A."/>
            <person name="Berthelot C."/>
            <person name="Parey E."/>
            <person name="Roest Crollius H."/>
            <person name="Montfort J."/>
            <person name="Robinson-Rechavi M."/>
            <person name="Bouchez O."/>
            <person name="Lampietro C."/>
            <person name="Lopez Roques C."/>
            <person name="Donnadieu C."/>
            <person name="Postlethwait J."/>
            <person name="Bobe J."/>
            <person name="Verreycken H."/>
            <person name="Guiguen Y."/>
        </authorList>
    </citation>
    <scope>NUCLEOTIDE SEQUENCE [LARGE SCALE GENOMIC DNA]</scope>
    <source>
        <strain evidence="2">Up_M1</strain>
        <tissue evidence="2">Testis</tissue>
    </source>
</reference>
<feature type="region of interest" description="Disordered" evidence="1">
    <location>
        <begin position="26"/>
        <end position="73"/>
    </location>
</feature>
<dbReference type="AlphaFoldDB" id="A0ABD0WPM0"/>